<sequence>MPHAKQWIIVTLFNGLLGLSVFGDKQERVSAKADAVRGRLLRVEKVEVKAATMYQHHNMRNTSDVRHGLIIIFHFIFPFIFGNRGYCNQANL</sequence>
<feature type="transmembrane region" description="Helical" evidence="1">
    <location>
        <begin position="6"/>
        <end position="23"/>
    </location>
</feature>
<reference evidence="2 3" key="1">
    <citation type="submission" date="2018-06" db="EMBL/GenBank/DDBJ databases">
        <authorList>
            <consortium name="Pathogen Informatics"/>
            <person name="Doyle S."/>
        </authorList>
    </citation>
    <scope>NUCLEOTIDE SEQUENCE [LARGE SCALE GENOMIC DNA]</scope>
    <source>
        <strain evidence="2 3">NCTC12119</strain>
    </source>
</reference>
<keyword evidence="1" id="KW-0472">Membrane</keyword>
<dbReference type="EMBL" id="UIGI01000001">
    <property type="protein sequence ID" value="SUW62135.1"/>
    <property type="molecule type" value="Genomic_DNA"/>
</dbReference>
<evidence type="ECO:0000313" key="3">
    <source>
        <dbReference type="Proteomes" id="UP000255528"/>
    </source>
</evidence>
<organism evidence="2 3">
    <name type="scientific">Buttiauxella agrestis</name>
    <dbReference type="NCBI Taxonomy" id="82977"/>
    <lineage>
        <taxon>Bacteria</taxon>
        <taxon>Pseudomonadati</taxon>
        <taxon>Pseudomonadota</taxon>
        <taxon>Gammaproteobacteria</taxon>
        <taxon>Enterobacterales</taxon>
        <taxon>Enterobacteriaceae</taxon>
        <taxon>Buttiauxella</taxon>
    </lineage>
</organism>
<accession>A0A381C2M8</accession>
<dbReference type="AlphaFoldDB" id="A0A381C2M8"/>
<evidence type="ECO:0000256" key="1">
    <source>
        <dbReference type="SAM" id="Phobius"/>
    </source>
</evidence>
<keyword evidence="1" id="KW-0812">Transmembrane</keyword>
<gene>
    <name evidence="2" type="ORF">NCTC12119_00555</name>
</gene>
<proteinExistence type="predicted"/>
<evidence type="ECO:0000313" key="2">
    <source>
        <dbReference type="EMBL" id="SUW62135.1"/>
    </source>
</evidence>
<keyword evidence="1" id="KW-1133">Transmembrane helix</keyword>
<protein>
    <submittedName>
        <fullName evidence="2">Uncharacterized protein</fullName>
    </submittedName>
</protein>
<name>A0A381C2M8_9ENTR</name>
<dbReference type="Proteomes" id="UP000255528">
    <property type="component" value="Unassembled WGS sequence"/>
</dbReference>
<feature type="transmembrane region" description="Helical" evidence="1">
    <location>
        <begin position="68"/>
        <end position="86"/>
    </location>
</feature>